<keyword evidence="2" id="KW-1185">Reference proteome</keyword>
<name>A0ACA9LHF5_9GLOM</name>
<comment type="caution">
    <text evidence="1">The sequence shown here is derived from an EMBL/GenBank/DDBJ whole genome shotgun (WGS) entry which is preliminary data.</text>
</comment>
<organism evidence="1 2">
    <name type="scientific">Dentiscutata heterogama</name>
    <dbReference type="NCBI Taxonomy" id="1316150"/>
    <lineage>
        <taxon>Eukaryota</taxon>
        <taxon>Fungi</taxon>
        <taxon>Fungi incertae sedis</taxon>
        <taxon>Mucoromycota</taxon>
        <taxon>Glomeromycotina</taxon>
        <taxon>Glomeromycetes</taxon>
        <taxon>Diversisporales</taxon>
        <taxon>Gigasporaceae</taxon>
        <taxon>Dentiscutata</taxon>
    </lineage>
</organism>
<evidence type="ECO:0000313" key="2">
    <source>
        <dbReference type="Proteomes" id="UP000789702"/>
    </source>
</evidence>
<accession>A0ACA9LHF5</accession>
<protein>
    <submittedName>
        <fullName evidence="1">4711_t:CDS:1</fullName>
    </submittedName>
</protein>
<sequence>MNEKSIGRNTSCDNFTTVYDITAQQWSELKTAKSFTTNRKSIQCIVSGNSIYVYGGVANHNDIIKLDTLTITWTELYPGPAPIGGIQGYSAILLNNLSILYIGGQPGGNVRTLPYPLFDQNTSGNIPPSRYDHSAVFISQFNQILIFYGYSSYSTMSIMALDTLKFEWSIPTIKNAGGPTIGLRRFTSILIGTYVFIAFGALNTNGNNSTNNVFLLDVSQKNNYEWVTSYDPIKSFQSVPTTTIPSATSSASPSNNVTASNLSNNIKIIGIVFGAISGLIILSAVAILIIRRFCHTHSFTLQDDEPSNEVSG</sequence>
<dbReference type="EMBL" id="CAJVPU010004278">
    <property type="protein sequence ID" value="CAG8530679.1"/>
    <property type="molecule type" value="Genomic_DNA"/>
</dbReference>
<reference evidence="1" key="1">
    <citation type="submission" date="2021-06" db="EMBL/GenBank/DDBJ databases">
        <authorList>
            <person name="Kallberg Y."/>
            <person name="Tangrot J."/>
            <person name="Rosling A."/>
        </authorList>
    </citation>
    <scope>NUCLEOTIDE SEQUENCE</scope>
    <source>
        <strain evidence="1">IL203A</strain>
    </source>
</reference>
<gene>
    <name evidence="1" type="ORF">DHETER_LOCUS4351</name>
</gene>
<evidence type="ECO:0000313" key="1">
    <source>
        <dbReference type="EMBL" id="CAG8530679.1"/>
    </source>
</evidence>
<dbReference type="Proteomes" id="UP000789702">
    <property type="component" value="Unassembled WGS sequence"/>
</dbReference>
<proteinExistence type="predicted"/>